<reference evidence="9" key="1">
    <citation type="submission" date="2022-12" db="EMBL/GenBank/DDBJ databases">
        <title>Chromosome-level genome assembly of the bean flower thrips Megalurothrips usitatus.</title>
        <authorList>
            <person name="Ma L."/>
            <person name="Liu Q."/>
            <person name="Li H."/>
            <person name="Cai W."/>
        </authorList>
    </citation>
    <scope>NUCLEOTIDE SEQUENCE</scope>
    <source>
        <strain evidence="9">Cailab_2022a</strain>
    </source>
</reference>
<evidence type="ECO:0000256" key="4">
    <source>
        <dbReference type="ARBA" id="ARBA00022839"/>
    </source>
</evidence>
<dbReference type="PANTHER" id="PTHR23355">
    <property type="entry name" value="RIBONUCLEASE"/>
    <property type="match status" value="1"/>
</dbReference>
<dbReference type="PANTHER" id="PTHR23355:SF9">
    <property type="entry name" value="DIS3-LIKE EXONUCLEASE 2"/>
    <property type="match status" value="1"/>
</dbReference>
<dbReference type="InterPro" id="IPR012340">
    <property type="entry name" value="NA-bd_OB-fold"/>
</dbReference>
<dbReference type="SUPFAM" id="SSF50249">
    <property type="entry name" value="Nucleic acid-binding proteins"/>
    <property type="match status" value="2"/>
</dbReference>
<evidence type="ECO:0000256" key="7">
    <source>
        <dbReference type="SAM" id="MobiDB-lite"/>
    </source>
</evidence>
<name>A0AAV7X2H6_9NEOP</name>
<dbReference type="InterPro" id="IPR050180">
    <property type="entry name" value="RNR_Ribonuclease"/>
</dbReference>
<dbReference type="SMART" id="SM00955">
    <property type="entry name" value="RNB"/>
    <property type="match status" value="1"/>
</dbReference>
<keyword evidence="4" id="KW-0269">Exonuclease</keyword>
<organism evidence="9 10">
    <name type="scientific">Megalurothrips usitatus</name>
    <name type="common">bean blossom thrips</name>
    <dbReference type="NCBI Taxonomy" id="439358"/>
    <lineage>
        <taxon>Eukaryota</taxon>
        <taxon>Metazoa</taxon>
        <taxon>Ecdysozoa</taxon>
        <taxon>Arthropoda</taxon>
        <taxon>Hexapoda</taxon>
        <taxon>Insecta</taxon>
        <taxon>Pterygota</taxon>
        <taxon>Neoptera</taxon>
        <taxon>Paraneoptera</taxon>
        <taxon>Thysanoptera</taxon>
        <taxon>Terebrantia</taxon>
        <taxon>Thripoidea</taxon>
        <taxon>Thripidae</taxon>
        <taxon>Megalurothrips</taxon>
    </lineage>
</organism>
<keyword evidence="5" id="KW-0694">RNA-binding</keyword>
<dbReference type="GO" id="GO:0003723">
    <property type="term" value="F:RNA binding"/>
    <property type="evidence" value="ECO:0007669"/>
    <property type="project" value="UniProtKB-KW"/>
</dbReference>
<gene>
    <name evidence="9" type="ORF">ONE63_011563</name>
</gene>
<feature type="domain" description="RNB" evidence="8">
    <location>
        <begin position="461"/>
        <end position="807"/>
    </location>
</feature>
<dbReference type="Pfam" id="PF00773">
    <property type="entry name" value="RNB"/>
    <property type="match status" value="1"/>
</dbReference>
<evidence type="ECO:0000256" key="6">
    <source>
        <dbReference type="RuleBase" id="RU003901"/>
    </source>
</evidence>
<dbReference type="GO" id="GO:0010587">
    <property type="term" value="P:miRNA catabolic process"/>
    <property type="evidence" value="ECO:0007669"/>
    <property type="project" value="TreeGrafter"/>
</dbReference>
<dbReference type="PROSITE" id="PS01175">
    <property type="entry name" value="RIBONUCLEASE_II"/>
    <property type="match status" value="1"/>
</dbReference>
<evidence type="ECO:0000256" key="3">
    <source>
        <dbReference type="ARBA" id="ARBA00022801"/>
    </source>
</evidence>
<evidence type="ECO:0000256" key="1">
    <source>
        <dbReference type="ARBA" id="ARBA00005785"/>
    </source>
</evidence>
<feature type="compositionally biased region" description="Basic residues" evidence="7">
    <location>
        <begin position="36"/>
        <end position="50"/>
    </location>
</feature>
<feature type="region of interest" description="Disordered" evidence="7">
    <location>
        <begin position="1"/>
        <end position="121"/>
    </location>
</feature>
<dbReference type="InterPro" id="IPR001900">
    <property type="entry name" value="RNase_II/R"/>
</dbReference>
<dbReference type="Pfam" id="PF17849">
    <property type="entry name" value="OB_Dis3"/>
    <property type="match status" value="1"/>
</dbReference>
<dbReference type="InterPro" id="IPR041093">
    <property type="entry name" value="Dis3l2-like_C"/>
</dbReference>
<dbReference type="Gene3D" id="2.40.50.690">
    <property type="match status" value="1"/>
</dbReference>
<keyword evidence="2" id="KW-0540">Nuclease</keyword>
<accession>A0AAV7X2H6</accession>
<dbReference type="Pfam" id="PF17877">
    <property type="entry name" value="Dis3l2_C_term"/>
    <property type="match status" value="1"/>
</dbReference>
<dbReference type="Pfam" id="PF17216">
    <property type="entry name" value="Rrp44_CSD1"/>
    <property type="match status" value="1"/>
</dbReference>
<protein>
    <recommendedName>
        <fullName evidence="8">RNB domain-containing protein</fullName>
    </recommendedName>
</protein>
<feature type="compositionally biased region" description="Basic and acidic residues" evidence="7">
    <location>
        <begin position="1"/>
        <end position="10"/>
    </location>
</feature>
<dbReference type="InterPro" id="IPR033771">
    <property type="entry name" value="Rrp44_CSD1"/>
</dbReference>
<dbReference type="GO" id="GO:0006402">
    <property type="term" value="P:mRNA catabolic process"/>
    <property type="evidence" value="ECO:0007669"/>
    <property type="project" value="TreeGrafter"/>
</dbReference>
<feature type="compositionally biased region" description="Polar residues" evidence="7">
    <location>
        <begin position="139"/>
        <end position="165"/>
    </location>
</feature>
<evidence type="ECO:0000256" key="2">
    <source>
        <dbReference type="ARBA" id="ARBA00022722"/>
    </source>
</evidence>
<dbReference type="Gene3D" id="2.40.50.700">
    <property type="match status" value="1"/>
</dbReference>
<dbReference type="GO" id="GO:0000932">
    <property type="term" value="C:P-body"/>
    <property type="evidence" value="ECO:0007669"/>
    <property type="project" value="TreeGrafter"/>
</dbReference>
<dbReference type="InterPro" id="IPR022966">
    <property type="entry name" value="RNase_II/R_CS"/>
</dbReference>
<dbReference type="AlphaFoldDB" id="A0AAV7X2H6"/>
<evidence type="ECO:0000259" key="8">
    <source>
        <dbReference type="SMART" id="SM00955"/>
    </source>
</evidence>
<dbReference type="Proteomes" id="UP001075354">
    <property type="component" value="Unassembled WGS sequence"/>
</dbReference>
<comment type="similarity">
    <text evidence="1 6">Belongs to the RNR ribonuclease family.</text>
</comment>
<dbReference type="EMBL" id="JAPTSV010000876">
    <property type="protein sequence ID" value="KAJ1518822.1"/>
    <property type="molecule type" value="Genomic_DNA"/>
</dbReference>
<keyword evidence="10" id="KW-1185">Reference proteome</keyword>
<sequence>MSDDPDKYESNEVSDGGGNGTVTDGLEISEPVQAAGKKRNRRKERPRRRKANIEADLAIATSTMESLNVHSSHVPNGTVVHESEVSSADHLSKAINLDSKAEDVAEPSSPSKRRNRKKKNVALASIEKLGYVISEQRETVSSLDSAVSSKNPNGMYSVKSTSISKVESKNNRRPPRTQESEAPSKQSSRRTSERKPKPSPQVSQPPASLPRSPLKQKPKLRQLILQQSGGFSTNSGKTDESLFNENKFERHIQREQAEIMLKTGQISAAKGFVRINQRNFREAYISNPDGSRDILIDGVKDRNRALEGDEVVVFILPPSVWRTHEGVTQKVGKVVHILTQVHHRQAVGTLKKMQDGNSRLALFSPRDSRIPRMRIPMNQCPKNHKDWDNCLFYARICQWTDVRFAMGQLIGDSFGAQGDVEAETRAILLDNEIDVSPYEEKLHVYFPEPPYIPSEDDIKGREDLRKCCIFTIDPLTAKDLDDAVSCVKLENGNYKVGVHISDVSYFLREGTPLDVKVSKRATTTYLVQRAYHMLPREMTMMCSLLPGEDKLAFSVFWEITPEAEVISHYFTRSIIRSCAQLAYEHAQIMIDDPDHNWLDGELPKIYGGWTVKDLKEVVLSLQYLAAIMRKRRFDGGALRVDQTKLMFNLNGSGEPISFSPYVNKESHRLIEEFMLLANMTVATDLHKKFPLLAFLRCHQAPHSDMLDRLAELLVKFGIVLDTSSAGSLHQSLQQYQSTGDRARYVALTLLCSKPMIRARYFCAATMSNVDHMRHYALNAPLYTHFTSPIRRYADVMVHRLLSAFLGYSEEPKWTVDYVNEIAANCNKMKFCAKKAGEQSTELFLALWVRKHGTIEEEVVVVDVKDRSFDAVVCSSGTNVRVYTDKLSAAVEFENDSVPELKITWAIAGGRVQQAYQVITMFSVVRVALRTSNTNLLKLEATLLPPSE</sequence>
<evidence type="ECO:0000313" key="10">
    <source>
        <dbReference type="Proteomes" id="UP001075354"/>
    </source>
</evidence>
<dbReference type="Gene3D" id="2.40.50.140">
    <property type="entry name" value="Nucleic acid-binding proteins"/>
    <property type="match status" value="1"/>
</dbReference>
<evidence type="ECO:0000313" key="9">
    <source>
        <dbReference type="EMBL" id="KAJ1518822.1"/>
    </source>
</evidence>
<evidence type="ECO:0000256" key="5">
    <source>
        <dbReference type="ARBA" id="ARBA00022884"/>
    </source>
</evidence>
<comment type="caution">
    <text evidence="9">The sequence shown here is derived from an EMBL/GenBank/DDBJ whole genome shotgun (WGS) entry which is preliminary data.</text>
</comment>
<feature type="region of interest" description="Disordered" evidence="7">
    <location>
        <begin position="134"/>
        <end position="217"/>
    </location>
</feature>
<dbReference type="InterPro" id="IPR041505">
    <property type="entry name" value="Dis3_CSD2"/>
</dbReference>
<feature type="compositionally biased region" description="Basic residues" evidence="7">
    <location>
        <begin position="111"/>
        <end position="120"/>
    </location>
</feature>
<dbReference type="GO" id="GO:0000175">
    <property type="term" value="F:3'-5'-RNA exonuclease activity"/>
    <property type="evidence" value="ECO:0007669"/>
    <property type="project" value="TreeGrafter"/>
</dbReference>
<feature type="compositionally biased region" description="Polar residues" evidence="7">
    <location>
        <begin position="60"/>
        <end position="75"/>
    </location>
</feature>
<proteinExistence type="inferred from homology"/>
<keyword evidence="3" id="KW-0378">Hydrolase</keyword>